<organism evidence="1 2">
    <name type="scientific">Paenibacillus curdlanolyticus YK9</name>
    <dbReference type="NCBI Taxonomy" id="717606"/>
    <lineage>
        <taxon>Bacteria</taxon>
        <taxon>Bacillati</taxon>
        <taxon>Bacillota</taxon>
        <taxon>Bacilli</taxon>
        <taxon>Bacillales</taxon>
        <taxon>Paenibacillaceae</taxon>
        <taxon>Paenibacillus</taxon>
    </lineage>
</organism>
<dbReference type="Proteomes" id="UP000005387">
    <property type="component" value="Unassembled WGS sequence"/>
</dbReference>
<dbReference type="AlphaFoldDB" id="E0I336"/>
<keyword evidence="2" id="KW-1185">Reference proteome</keyword>
<evidence type="ECO:0000313" key="1">
    <source>
        <dbReference type="EMBL" id="EFM12700.1"/>
    </source>
</evidence>
<reference evidence="1 2" key="1">
    <citation type="submission" date="2010-07" db="EMBL/GenBank/DDBJ databases">
        <title>The draft genome of Paenibacillus curdlanolyticus YK9.</title>
        <authorList>
            <consortium name="US DOE Joint Genome Institute (JGI-PGF)"/>
            <person name="Lucas S."/>
            <person name="Copeland A."/>
            <person name="Lapidus A."/>
            <person name="Cheng J.-F."/>
            <person name="Bruce D."/>
            <person name="Goodwin L."/>
            <person name="Pitluck S."/>
            <person name="Land M.L."/>
            <person name="Hauser L."/>
            <person name="Chang Y.-J."/>
            <person name="Jeffries C."/>
            <person name="Anderson I.J."/>
            <person name="Johnson E."/>
            <person name="Loganathan U."/>
            <person name="Mulhopadhyay B."/>
            <person name="Kyrpides N."/>
            <person name="Woyke T.J."/>
        </authorList>
    </citation>
    <scope>NUCLEOTIDE SEQUENCE [LARGE SCALE GENOMIC DNA]</scope>
    <source>
        <strain evidence="1 2">YK9</strain>
    </source>
</reference>
<proteinExistence type="predicted"/>
<evidence type="ECO:0000313" key="2">
    <source>
        <dbReference type="Proteomes" id="UP000005387"/>
    </source>
</evidence>
<gene>
    <name evidence="1" type="ORF">PaecuDRAFT_0211</name>
</gene>
<accession>E0I336</accession>
<dbReference type="EMBL" id="AEDD01000001">
    <property type="protein sequence ID" value="EFM12700.1"/>
    <property type="molecule type" value="Genomic_DNA"/>
</dbReference>
<sequence>MESSNFFWHIIFCTLHPIFSKIEEDYRKFYKILIIPGGTHSWKLVRQTYNYAQQFVLI</sequence>
<dbReference type="STRING" id="717606.PaecuDRAFT_0211"/>
<protein>
    <submittedName>
        <fullName evidence="1">Uncharacterized protein</fullName>
    </submittedName>
</protein>
<name>E0I336_9BACL</name>